<evidence type="ECO:0000259" key="2">
    <source>
        <dbReference type="PROSITE" id="PS51084"/>
    </source>
</evidence>
<feature type="domain" description="HIT" evidence="2">
    <location>
        <begin position="22"/>
        <end position="132"/>
    </location>
</feature>
<dbReference type="PROSITE" id="PS51084">
    <property type="entry name" value="HIT_2"/>
    <property type="match status" value="1"/>
</dbReference>
<dbReference type="InterPro" id="IPR036265">
    <property type="entry name" value="HIT-like_sf"/>
</dbReference>
<proteinExistence type="predicted"/>
<dbReference type="PANTHER" id="PTHR42997">
    <property type="entry name" value="HIT FAMILY HYDROLASE"/>
    <property type="match status" value="1"/>
</dbReference>
<dbReference type="GO" id="GO:0003824">
    <property type="term" value="F:catalytic activity"/>
    <property type="evidence" value="ECO:0007669"/>
    <property type="project" value="InterPro"/>
</dbReference>
<comment type="caution">
    <text evidence="3">The sequence shown here is derived from an EMBL/GenBank/DDBJ whole genome shotgun (WGS) entry which is preliminary data.</text>
</comment>
<keyword evidence="1" id="KW-0547">Nucleotide-binding</keyword>
<dbReference type="Pfam" id="PF01230">
    <property type="entry name" value="HIT"/>
    <property type="match status" value="1"/>
</dbReference>
<dbReference type="EMBL" id="BARU01002791">
    <property type="protein sequence ID" value="GAH18619.1"/>
    <property type="molecule type" value="Genomic_DNA"/>
</dbReference>
<dbReference type="CDD" id="cd01275">
    <property type="entry name" value="FHIT"/>
    <property type="match status" value="1"/>
</dbReference>
<dbReference type="InterPro" id="IPR039383">
    <property type="entry name" value="FHIT"/>
</dbReference>
<sequence length="157" mass="17959">MKQIWAPWRIEYVRMEKPEGCILCEKPRQDNDALNYILYRGDKNFVIMNSYPYNPGHLMVAPYRHIANLEELTDEELGEHFQIVSRGIKVLRQVFNPGGFNIGINMGKVAGAGIDGHVHTHIVPRWQGDTNFMPVIADVRVVPEALAETYKKLKGKL</sequence>
<dbReference type="InterPro" id="IPR052908">
    <property type="entry name" value="AP-4-A_phosphorylase"/>
</dbReference>
<dbReference type="SUPFAM" id="SSF54197">
    <property type="entry name" value="HIT-like"/>
    <property type="match status" value="1"/>
</dbReference>
<evidence type="ECO:0000313" key="3">
    <source>
        <dbReference type="EMBL" id="GAH18619.1"/>
    </source>
</evidence>
<organism evidence="3">
    <name type="scientific">marine sediment metagenome</name>
    <dbReference type="NCBI Taxonomy" id="412755"/>
    <lineage>
        <taxon>unclassified sequences</taxon>
        <taxon>metagenomes</taxon>
        <taxon>ecological metagenomes</taxon>
    </lineage>
</organism>
<dbReference type="PANTHER" id="PTHR42997:SF1">
    <property type="entry name" value="AP-4-A PHOSPHORYLASE"/>
    <property type="match status" value="1"/>
</dbReference>
<dbReference type="GO" id="GO:0000166">
    <property type="term" value="F:nucleotide binding"/>
    <property type="evidence" value="ECO:0007669"/>
    <property type="project" value="UniProtKB-KW"/>
</dbReference>
<evidence type="ECO:0000256" key="1">
    <source>
        <dbReference type="ARBA" id="ARBA00022741"/>
    </source>
</evidence>
<reference evidence="3" key="1">
    <citation type="journal article" date="2014" name="Front. Microbiol.">
        <title>High frequency of phylogenetically diverse reductive dehalogenase-homologous genes in deep subseafloor sedimentary metagenomes.</title>
        <authorList>
            <person name="Kawai M."/>
            <person name="Futagami T."/>
            <person name="Toyoda A."/>
            <person name="Takaki Y."/>
            <person name="Nishi S."/>
            <person name="Hori S."/>
            <person name="Arai W."/>
            <person name="Tsubouchi T."/>
            <person name="Morono Y."/>
            <person name="Uchiyama I."/>
            <person name="Ito T."/>
            <person name="Fujiyama A."/>
            <person name="Inagaki F."/>
            <person name="Takami H."/>
        </authorList>
    </citation>
    <scope>NUCLEOTIDE SEQUENCE</scope>
    <source>
        <strain evidence="3">Expedition CK06-06</strain>
    </source>
</reference>
<accession>X1END8</accession>
<protein>
    <recommendedName>
        <fullName evidence="2">HIT domain-containing protein</fullName>
    </recommendedName>
</protein>
<gene>
    <name evidence="3" type="ORF">S03H2_06395</name>
</gene>
<dbReference type="AlphaFoldDB" id="X1END8"/>
<name>X1END8_9ZZZZ</name>
<dbReference type="Gene3D" id="3.30.428.10">
    <property type="entry name" value="HIT-like"/>
    <property type="match status" value="1"/>
</dbReference>
<dbReference type="InterPro" id="IPR011146">
    <property type="entry name" value="HIT-like"/>
</dbReference>